<evidence type="ECO:0000313" key="9">
    <source>
        <dbReference type="Proteomes" id="UP000801428"/>
    </source>
</evidence>
<dbReference type="InterPro" id="IPR017853">
    <property type="entry name" value="GH"/>
</dbReference>
<dbReference type="EMBL" id="SWKU01000048">
    <property type="protein sequence ID" value="KAF2993746.1"/>
    <property type="molecule type" value="Genomic_DNA"/>
</dbReference>
<comment type="similarity">
    <text evidence="2 7">Belongs to the glycosyl hydrolase 1 family.</text>
</comment>
<dbReference type="GO" id="GO:0030245">
    <property type="term" value="P:cellulose catabolic process"/>
    <property type="evidence" value="ECO:0007669"/>
    <property type="project" value="UniProtKB-ARBA"/>
</dbReference>
<dbReference type="PANTHER" id="PTHR10353:SF36">
    <property type="entry name" value="LP05116P"/>
    <property type="match status" value="1"/>
</dbReference>
<comment type="catalytic activity">
    <reaction evidence="1">
        <text>Hydrolysis of terminal, non-reducing beta-D-glucosyl residues with release of beta-D-glucose.</text>
        <dbReference type="EC" id="3.2.1.21"/>
    </reaction>
</comment>
<dbReference type="PRINTS" id="PR00131">
    <property type="entry name" value="GLHYDRLASE1"/>
</dbReference>
<dbReference type="OrthoDB" id="65569at2759"/>
<protein>
    <recommendedName>
        <fullName evidence="3">beta-glucosidase</fullName>
        <ecNumber evidence="3">3.2.1.21</ecNumber>
    </recommendedName>
</protein>
<gene>
    <name evidence="8" type="ORF">E8E13_000905</name>
</gene>
<proteinExistence type="inferred from homology"/>
<dbReference type="EC" id="3.2.1.21" evidence="3"/>
<accession>A0A9P4W6W0</accession>
<comment type="caution">
    <text evidence="8">The sequence shown here is derived from an EMBL/GenBank/DDBJ whole genome shotgun (WGS) entry which is preliminary data.</text>
</comment>
<name>A0A9P4W6W0_CURKU</name>
<organism evidence="8 9">
    <name type="scientific">Curvularia kusanoi</name>
    <name type="common">Cochliobolus kusanoi</name>
    <dbReference type="NCBI Taxonomy" id="90978"/>
    <lineage>
        <taxon>Eukaryota</taxon>
        <taxon>Fungi</taxon>
        <taxon>Dikarya</taxon>
        <taxon>Ascomycota</taxon>
        <taxon>Pezizomycotina</taxon>
        <taxon>Dothideomycetes</taxon>
        <taxon>Pleosporomycetidae</taxon>
        <taxon>Pleosporales</taxon>
        <taxon>Pleosporineae</taxon>
        <taxon>Pleosporaceae</taxon>
        <taxon>Curvularia</taxon>
    </lineage>
</organism>
<reference evidence="8" key="1">
    <citation type="submission" date="2019-04" db="EMBL/GenBank/DDBJ databases">
        <title>Sequencing of skin fungus with MAO and IRED activity.</title>
        <authorList>
            <person name="Marsaioli A.J."/>
            <person name="Bonatto J.M.C."/>
            <person name="Reis Junior O."/>
        </authorList>
    </citation>
    <scope>NUCLEOTIDE SEQUENCE</scope>
    <source>
        <strain evidence="8">30M1</strain>
    </source>
</reference>
<dbReference type="SUPFAM" id="SSF51445">
    <property type="entry name" value="(Trans)glycosidases"/>
    <property type="match status" value="1"/>
</dbReference>
<evidence type="ECO:0000256" key="3">
    <source>
        <dbReference type="ARBA" id="ARBA00012744"/>
    </source>
</evidence>
<evidence type="ECO:0000313" key="8">
    <source>
        <dbReference type="EMBL" id="KAF2993746.1"/>
    </source>
</evidence>
<dbReference type="GO" id="GO:0080079">
    <property type="term" value="F:cellobiose glucosidase activity"/>
    <property type="evidence" value="ECO:0007669"/>
    <property type="project" value="UniProtKB-ARBA"/>
</dbReference>
<dbReference type="InterPro" id="IPR001360">
    <property type="entry name" value="Glyco_hydro_1"/>
</dbReference>
<dbReference type="Gene3D" id="3.20.20.80">
    <property type="entry name" value="Glycosidases"/>
    <property type="match status" value="1"/>
</dbReference>
<dbReference type="Proteomes" id="UP000801428">
    <property type="component" value="Unassembled WGS sequence"/>
</dbReference>
<keyword evidence="5" id="KW-0326">Glycosidase</keyword>
<evidence type="ECO:0000256" key="2">
    <source>
        <dbReference type="ARBA" id="ARBA00010838"/>
    </source>
</evidence>
<sequence>MFLSEEGLLTEYAAPAKAAPRAPVLDLPLPKDFVLGAATAAYQIEGGAFQDGKGPSIWDEFSHLEPSRTSNENGDVACDHYNRVAEDVELMKSYGLQAYRFSICWSRLIPLGGRNDPINEKGIAFYNNLIDRLLAQNIQPVATLYHWDLPLELQKRYGGMLNTPQFQADFVNYARLCFSRFGDRVKQWITFNEPYIISTYGFHSGILAPGHSTSMGNDSRTEPFRAGHSIILSHAAAVKAYASEFQLHQTGSISIVLNGDYYEPYDILSEADRAAAQRRMEFYIGWFGDPVYLGTDYPACMRKRLGSRLPEFTAADLSLLSETAPINSFYGMNHYTSQYARARTGDPEEDDMTGNVEELPYDIDGVEIGPLSGVSWLRVTDVQFRKLLNWIWVRYQRPIYITENGCPCPGENDMTVKEAVNDDFRIRYFGLYLDAISRAIYEDGVKVQGYYAWSLMDNFEWSAGYGIRFGITHVDFKTLIRTPKRSAFYLRDTMKQRKSKAAHAPSMNVPA</sequence>
<evidence type="ECO:0000256" key="5">
    <source>
        <dbReference type="ARBA" id="ARBA00023295"/>
    </source>
</evidence>
<comment type="function">
    <text evidence="6">Plays an important role in cellulose degradation. Shows hydrolytic activity against several glycosidic compounds.</text>
</comment>
<evidence type="ECO:0000256" key="6">
    <source>
        <dbReference type="ARBA" id="ARBA00056775"/>
    </source>
</evidence>
<dbReference type="FunFam" id="3.20.20.80:FF:000011">
    <property type="entry name" value="Cytosolic beta-glucosidase"/>
    <property type="match status" value="1"/>
</dbReference>
<evidence type="ECO:0000256" key="1">
    <source>
        <dbReference type="ARBA" id="ARBA00000448"/>
    </source>
</evidence>
<dbReference type="AlphaFoldDB" id="A0A9P4W6W0"/>
<dbReference type="PANTHER" id="PTHR10353">
    <property type="entry name" value="GLYCOSYL HYDROLASE"/>
    <property type="match status" value="1"/>
</dbReference>
<dbReference type="Pfam" id="PF00232">
    <property type="entry name" value="Glyco_hydro_1"/>
    <property type="match status" value="1"/>
</dbReference>
<evidence type="ECO:0000256" key="4">
    <source>
        <dbReference type="ARBA" id="ARBA00022801"/>
    </source>
</evidence>
<evidence type="ECO:0000256" key="7">
    <source>
        <dbReference type="RuleBase" id="RU003690"/>
    </source>
</evidence>
<keyword evidence="4" id="KW-0378">Hydrolase</keyword>
<keyword evidence="9" id="KW-1185">Reference proteome</keyword>